<protein>
    <recommendedName>
        <fullName evidence="2">Phosphatidic acid phosphatase type 2/haloperoxidase domain-containing protein</fullName>
    </recommendedName>
</protein>
<accession>A0A3D8ISW0</accession>
<feature type="transmembrane region" description="Helical" evidence="1">
    <location>
        <begin position="129"/>
        <end position="149"/>
    </location>
</feature>
<evidence type="ECO:0000313" key="4">
    <source>
        <dbReference type="Proteomes" id="UP000256379"/>
    </source>
</evidence>
<feature type="transmembrane region" description="Helical" evidence="1">
    <location>
        <begin position="7"/>
        <end position="28"/>
    </location>
</feature>
<feature type="transmembrane region" description="Helical" evidence="1">
    <location>
        <begin position="155"/>
        <end position="173"/>
    </location>
</feature>
<dbReference type="SUPFAM" id="SSF48317">
    <property type="entry name" value="Acid phosphatase/Vanadium-dependent haloperoxidase"/>
    <property type="match status" value="1"/>
</dbReference>
<dbReference type="Pfam" id="PF01569">
    <property type="entry name" value="PAP2"/>
    <property type="match status" value="1"/>
</dbReference>
<keyword evidence="1" id="KW-0472">Membrane</keyword>
<evidence type="ECO:0000259" key="2">
    <source>
        <dbReference type="SMART" id="SM00014"/>
    </source>
</evidence>
<dbReference type="OrthoDB" id="9780507at2"/>
<comment type="caution">
    <text evidence="3">The sequence shown here is derived from an EMBL/GenBank/DDBJ whole genome shotgun (WGS) entry which is preliminary data.</text>
</comment>
<dbReference type="SMART" id="SM00014">
    <property type="entry name" value="acidPPc"/>
    <property type="match status" value="1"/>
</dbReference>
<dbReference type="EMBL" id="NXLQ01000001">
    <property type="protein sequence ID" value="RDU67671.1"/>
    <property type="molecule type" value="Genomic_DNA"/>
</dbReference>
<dbReference type="PANTHER" id="PTHR14969">
    <property type="entry name" value="SPHINGOSINE-1-PHOSPHATE PHOSPHOHYDROLASE"/>
    <property type="match status" value="1"/>
</dbReference>
<evidence type="ECO:0000256" key="1">
    <source>
        <dbReference type="SAM" id="Phobius"/>
    </source>
</evidence>
<feature type="transmembrane region" description="Helical" evidence="1">
    <location>
        <begin position="59"/>
        <end position="83"/>
    </location>
</feature>
<proteinExistence type="predicted"/>
<organism evidence="3 4">
    <name type="scientific">Helicobacter didelphidarum</name>
    <dbReference type="NCBI Taxonomy" id="2040648"/>
    <lineage>
        <taxon>Bacteria</taxon>
        <taxon>Pseudomonadati</taxon>
        <taxon>Campylobacterota</taxon>
        <taxon>Epsilonproteobacteria</taxon>
        <taxon>Campylobacterales</taxon>
        <taxon>Helicobacteraceae</taxon>
        <taxon>Helicobacter</taxon>
    </lineage>
</organism>
<keyword evidence="1" id="KW-1133">Transmembrane helix</keyword>
<feature type="transmembrane region" description="Helical" evidence="1">
    <location>
        <begin position="103"/>
        <end position="122"/>
    </location>
</feature>
<keyword evidence="4" id="KW-1185">Reference proteome</keyword>
<dbReference type="Gene3D" id="1.20.144.10">
    <property type="entry name" value="Phosphatidic acid phosphatase type 2/haloperoxidase"/>
    <property type="match status" value="1"/>
</dbReference>
<sequence length="185" mass="21502">MKSQDSYINEVWHIVIIMGIILIALFIWQYDIKLYGDIFRFLPLYLGFFLLYQRQYKRIIILLIGVCIVVGVTFSMKFSFSFLANHYGGGYITIAQRPINGKFNGFPSGHTAPAFFALGFVINYYSKKWIFLVFALAILIPFSRIFTLWHTPLQVIVGALLGIILGFFITRWLKNFEFLKDNSKK</sequence>
<reference evidence="3 4" key="1">
    <citation type="submission" date="2018-04" db="EMBL/GenBank/DDBJ databases">
        <title>Novel Campyloabacter and Helicobacter Species and Strains.</title>
        <authorList>
            <person name="Mannion A.J."/>
            <person name="Shen Z."/>
            <person name="Fox J.G."/>
        </authorList>
    </citation>
    <scope>NUCLEOTIDE SEQUENCE [LARGE SCALE GENOMIC DNA]</scope>
    <source>
        <strain evidence="3 4">MIT 17-337</strain>
    </source>
</reference>
<evidence type="ECO:0000313" key="3">
    <source>
        <dbReference type="EMBL" id="RDU67671.1"/>
    </source>
</evidence>
<feature type="transmembrane region" description="Helical" evidence="1">
    <location>
        <begin position="34"/>
        <end position="52"/>
    </location>
</feature>
<name>A0A3D8ISW0_9HELI</name>
<gene>
    <name evidence="3" type="ORF">CQA53_01335</name>
</gene>
<dbReference type="CDD" id="cd01610">
    <property type="entry name" value="PAP2_like"/>
    <property type="match status" value="1"/>
</dbReference>
<feature type="domain" description="Phosphatidic acid phosphatase type 2/haloperoxidase" evidence="2">
    <location>
        <begin position="59"/>
        <end position="170"/>
    </location>
</feature>
<dbReference type="AlphaFoldDB" id="A0A3D8ISW0"/>
<dbReference type="PANTHER" id="PTHR14969:SF13">
    <property type="entry name" value="AT30094P"/>
    <property type="match status" value="1"/>
</dbReference>
<dbReference type="InterPro" id="IPR000326">
    <property type="entry name" value="PAP2/HPO"/>
</dbReference>
<keyword evidence="1" id="KW-0812">Transmembrane</keyword>
<dbReference type="RefSeq" id="WP_115542198.1">
    <property type="nucleotide sequence ID" value="NZ_NXLQ01000001.1"/>
</dbReference>
<dbReference type="InterPro" id="IPR036938">
    <property type="entry name" value="PAP2/HPO_sf"/>
</dbReference>
<dbReference type="Proteomes" id="UP000256379">
    <property type="component" value="Unassembled WGS sequence"/>
</dbReference>